<dbReference type="InterPro" id="IPR016032">
    <property type="entry name" value="Sig_transdc_resp-reg_C-effctor"/>
</dbReference>
<keyword evidence="6" id="KW-1185">Reference proteome</keyword>
<protein>
    <submittedName>
        <fullName evidence="5">LuxR family transcriptional regulator</fullName>
    </submittedName>
</protein>
<keyword evidence="1" id="KW-0805">Transcription regulation</keyword>
<dbReference type="Pfam" id="PF03472">
    <property type="entry name" value="Autoind_bind"/>
    <property type="match status" value="1"/>
</dbReference>
<comment type="caution">
    <text evidence="5">The sequence shown here is derived from an EMBL/GenBank/DDBJ whole genome shotgun (WGS) entry which is preliminary data.</text>
</comment>
<dbReference type="CDD" id="cd06170">
    <property type="entry name" value="LuxR_C_like"/>
    <property type="match status" value="1"/>
</dbReference>
<evidence type="ECO:0000313" key="6">
    <source>
        <dbReference type="Proteomes" id="UP000253941"/>
    </source>
</evidence>
<dbReference type="Pfam" id="PF00196">
    <property type="entry name" value="GerE"/>
    <property type="match status" value="1"/>
</dbReference>
<dbReference type="PRINTS" id="PR00038">
    <property type="entry name" value="HTHLUXR"/>
</dbReference>
<dbReference type="Proteomes" id="UP000253941">
    <property type="component" value="Unassembled WGS sequence"/>
</dbReference>
<dbReference type="InterPro" id="IPR036388">
    <property type="entry name" value="WH-like_DNA-bd_sf"/>
</dbReference>
<evidence type="ECO:0000256" key="1">
    <source>
        <dbReference type="ARBA" id="ARBA00023015"/>
    </source>
</evidence>
<dbReference type="InterPro" id="IPR000792">
    <property type="entry name" value="Tscrpt_reg_LuxR_C"/>
</dbReference>
<evidence type="ECO:0000256" key="3">
    <source>
        <dbReference type="ARBA" id="ARBA00023163"/>
    </source>
</evidence>
<feature type="domain" description="HTH luxR-type" evidence="4">
    <location>
        <begin position="170"/>
        <end position="235"/>
    </location>
</feature>
<dbReference type="InterPro" id="IPR036693">
    <property type="entry name" value="TF_LuxR_autoind-bd_dom_sf"/>
</dbReference>
<dbReference type="PANTHER" id="PTHR44688">
    <property type="entry name" value="DNA-BINDING TRANSCRIPTIONAL ACTIVATOR DEVR_DOSR"/>
    <property type="match status" value="1"/>
</dbReference>
<dbReference type="Gene3D" id="3.30.450.80">
    <property type="entry name" value="Transcription factor LuxR-like, autoinducer-binding domain"/>
    <property type="match status" value="1"/>
</dbReference>
<dbReference type="RefSeq" id="WP_114582253.1">
    <property type="nucleotide sequence ID" value="NZ_QPMH01000009.1"/>
</dbReference>
<evidence type="ECO:0000313" key="5">
    <source>
        <dbReference type="EMBL" id="RDD61710.1"/>
    </source>
</evidence>
<evidence type="ECO:0000259" key="4">
    <source>
        <dbReference type="PROSITE" id="PS50043"/>
    </source>
</evidence>
<dbReference type="SUPFAM" id="SSF46894">
    <property type="entry name" value="C-terminal effector domain of the bipartite response regulators"/>
    <property type="match status" value="1"/>
</dbReference>
<gene>
    <name evidence="5" type="ORF">DRB17_10960</name>
</gene>
<sequence length="258" mass="29410">MLQEFIERLRDLNEVEEFERAMQEHLRKMGFDSFSYAALRVPDSGKTPFFVTTYPLEWITHYANSDYIEYDPILHHATSSLMPFDWASVASQPSMTTKQQKVMLEASDCGLRFGAGIPVHAPRGGFAMMSCVTSNNRKHFDDVWRAHQSDLHLTTLYYHSSVEQKLLNAETAPSTHLTDREREALLWTAHGKTSWETSEIMKISQETVNFHLKNVMRKVGVYSKHHAVVKAIMLGLIVPETPSIKAKSAQGNVVNLLR</sequence>
<dbReference type="GO" id="GO:0006355">
    <property type="term" value="P:regulation of DNA-templated transcription"/>
    <property type="evidence" value="ECO:0007669"/>
    <property type="project" value="InterPro"/>
</dbReference>
<dbReference type="PROSITE" id="PS50043">
    <property type="entry name" value="HTH_LUXR_2"/>
    <property type="match status" value="1"/>
</dbReference>
<dbReference type="PANTHER" id="PTHR44688:SF16">
    <property type="entry name" value="DNA-BINDING TRANSCRIPTIONAL ACTIVATOR DEVR_DOSR"/>
    <property type="match status" value="1"/>
</dbReference>
<accession>A0A369T8T8</accession>
<dbReference type="InterPro" id="IPR005143">
    <property type="entry name" value="TF_LuxR_autoind-bd_dom"/>
</dbReference>
<name>A0A369T8T8_9PROT</name>
<dbReference type="SUPFAM" id="SSF75516">
    <property type="entry name" value="Pheromone-binding domain of LuxR-like quorum-sensing transcription factors"/>
    <property type="match status" value="1"/>
</dbReference>
<reference evidence="5 6" key="1">
    <citation type="submission" date="2018-07" db="EMBL/GenBank/DDBJ databases">
        <title>Venubactetium sediminum gen. nov., sp. nov., isolated from a marine solar saltern.</title>
        <authorList>
            <person name="Wang S."/>
        </authorList>
    </citation>
    <scope>NUCLEOTIDE SEQUENCE [LARGE SCALE GENOMIC DNA]</scope>
    <source>
        <strain evidence="5 6">WD2A32</strain>
    </source>
</reference>
<evidence type="ECO:0000256" key="2">
    <source>
        <dbReference type="ARBA" id="ARBA00023125"/>
    </source>
</evidence>
<keyword evidence="2" id="KW-0238">DNA-binding</keyword>
<organism evidence="5 6">
    <name type="scientific">Ferruginivarius sediminum</name>
    <dbReference type="NCBI Taxonomy" id="2661937"/>
    <lineage>
        <taxon>Bacteria</taxon>
        <taxon>Pseudomonadati</taxon>
        <taxon>Pseudomonadota</taxon>
        <taxon>Alphaproteobacteria</taxon>
        <taxon>Rhodospirillales</taxon>
        <taxon>Rhodospirillaceae</taxon>
        <taxon>Ferruginivarius</taxon>
    </lineage>
</organism>
<dbReference type="AlphaFoldDB" id="A0A369T8T8"/>
<dbReference type="EMBL" id="QPMH01000009">
    <property type="protein sequence ID" value="RDD61710.1"/>
    <property type="molecule type" value="Genomic_DNA"/>
</dbReference>
<dbReference type="SMART" id="SM00421">
    <property type="entry name" value="HTH_LUXR"/>
    <property type="match status" value="1"/>
</dbReference>
<dbReference type="Gene3D" id="1.10.10.10">
    <property type="entry name" value="Winged helix-like DNA-binding domain superfamily/Winged helix DNA-binding domain"/>
    <property type="match status" value="1"/>
</dbReference>
<dbReference type="GO" id="GO:0003677">
    <property type="term" value="F:DNA binding"/>
    <property type="evidence" value="ECO:0007669"/>
    <property type="project" value="UniProtKB-KW"/>
</dbReference>
<proteinExistence type="predicted"/>
<keyword evidence="3" id="KW-0804">Transcription</keyword>